<evidence type="ECO:0000313" key="3">
    <source>
        <dbReference type="Proteomes" id="UP000827549"/>
    </source>
</evidence>
<evidence type="ECO:0000313" key="2">
    <source>
        <dbReference type="EMBL" id="WOO86232.1"/>
    </source>
</evidence>
<dbReference type="EMBL" id="CP086720">
    <property type="protein sequence ID" value="WOO86232.1"/>
    <property type="molecule type" value="Genomic_DNA"/>
</dbReference>
<name>A0AAF1BMG5_9TREE</name>
<accession>A0AAF1BMG5</accession>
<organism evidence="2 3">
    <name type="scientific">Vanrija pseudolonga</name>
    <dbReference type="NCBI Taxonomy" id="143232"/>
    <lineage>
        <taxon>Eukaryota</taxon>
        <taxon>Fungi</taxon>
        <taxon>Dikarya</taxon>
        <taxon>Basidiomycota</taxon>
        <taxon>Agaricomycotina</taxon>
        <taxon>Tremellomycetes</taxon>
        <taxon>Trichosporonales</taxon>
        <taxon>Trichosporonaceae</taxon>
        <taxon>Vanrija</taxon>
    </lineage>
</organism>
<feature type="compositionally biased region" description="Basic and acidic residues" evidence="1">
    <location>
        <begin position="1"/>
        <end position="14"/>
    </location>
</feature>
<dbReference type="Proteomes" id="UP000827549">
    <property type="component" value="Chromosome 7"/>
</dbReference>
<proteinExistence type="predicted"/>
<dbReference type="AlphaFoldDB" id="A0AAF1BMG5"/>
<sequence length="124" mass="13166">MFKTEPARQAREQDQDTWYIPLSIDTSRGVSDPETSPVPATFSSPTSKPPTPQALPLGAAKSPKSAEGPWWNRLVKKDEGKAGSNKRWSRSMDAFVGGAKKYLIAALGAGKSGDQLWCCGGGGG</sequence>
<feature type="region of interest" description="Disordered" evidence="1">
    <location>
        <begin position="1"/>
        <end position="86"/>
    </location>
</feature>
<dbReference type="GeneID" id="87812878"/>
<evidence type="ECO:0000256" key="1">
    <source>
        <dbReference type="SAM" id="MobiDB-lite"/>
    </source>
</evidence>
<reference evidence="2" key="1">
    <citation type="submission" date="2023-10" db="EMBL/GenBank/DDBJ databases">
        <authorList>
            <person name="Noh H."/>
        </authorList>
    </citation>
    <scope>NUCLEOTIDE SEQUENCE</scope>
    <source>
        <strain evidence="2">DUCC4014</strain>
    </source>
</reference>
<gene>
    <name evidence="2" type="ORF">LOC62_07G009717</name>
</gene>
<dbReference type="RefSeq" id="XP_062632258.1">
    <property type="nucleotide sequence ID" value="XM_062776274.1"/>
</dbReference>
<protein>
    <submittedName>
        <fullName evidence="2">Uncharacterized protein</fullName>
    </submittedName>
</protein>
<keyword evidence="3" id="KW-1185">Reference proteome</keyword>